<dbReference type="OrthoDB" id="1685145at2"/>
<dbReference type="HOGENOM" id="CLU_114534_0_0_5"/>
<dbReference type="STRING" id="314260.PB2503_08114"/>
<evidence type="ECO:0000259" key="1">
    <source>
        <dbReference type="Pfam" id="PF09343"/>
    </source>
</evidence>
<gene>
    <name evidence="2" type="ordered locus">PB2503_08114</name>
</gene>
<proteinExistence type="predicted"/>
<accession>E0THS1</accession>
<feature type="domain" description="DUF2460" evidence="1">
    <location>
        <begin position="6"/>
        <end position="205"/>
    </location>
</feature>
<dbReference type="AlphaFoldDB" id="E0THS1"/>
<dbReference type="NCBIfam" id="TIGR02217">
    <property type="entry name" value="chp_TIGR02217"/>
    <property type="match status" value="1"/>
</dbReference>
<evidence type="ECO:0000313" key="2">
    <source>
        <dbReference type="EMBL" id="ADM09678.1"/>
    </source>
</evidence>
<dbReference type="InterPro" id="IPR011740">
    <property type="entry name" value="DUF2460"/>
</dbReference>
<dbReference type="EMBL" id="CP002156">
    <property type="protein sequence ID" value="ADM09678.1"/>
    <property type="molecule type" value="Genomic_DNA"/>
</dbReference>
<reference evidence="2 3" key="2">
    <citation type="journal article" date="2011" name="J. Bacteriol.">
        <title>Complete genome sequence of strain HTCC2503T of Parvularcula bermudensis, the type species of the order "Parvularculales" in the class Alphaproteobacteria.</title>
        <authorList>
            <person name="Oh H.M."/>
            <person name="Kang I."/>
            <person name="Vergin K.L."/>
            <person name="Kang D."/>
            <person name="Rhee K.H."/>
            <person name="Giovannoni S.J."/>
            <person name="Cho J.C."/>
        </authorList>
    </citation>
    <scope>NUCLEOTIDE SEQUENCE [LARGE SCALE GENOMIC DNA]</scope>
    <source>
        <strain evidence="3">ATCC BAA-594 / HTCC2503 / KCTC 12087</strain>
    </source>
</reference>
<protein>
    <recommendedName>
        <fullName evidence="1">DUF2460 domain-containing protein</fullName>
    </recommendedName>
</protein>
<dbReference type="Proteomes" id="UP000001302">
    <property type="component" value="Chromosome"/>
</dbReference>
<keyword evidence="3" id="KW-1185">Reference proteome</keyword>
<dbReference type="Pfam" id="PF09343">
    <property type="entry name" value="DUF2460"/>
    <property type="match status" value="1"/>
</dbReference>
<name>E0THS1_PARBH</name>
<sequence>MIDGFHDVQFPTDLAFGSAGGPEFMTDITALSNGQEVRNARWQGARRRFLVSLGPRAVGRVRELIAFFEARQGRRFAFRFKDPFDHSSGPGEAVSPTDQEIGTGDGVTSRFGVSVQVAPSLPPRTNILPVVETIGVAVDGVVLTAGQFTYDDLENQVVLAQPPAIGSTVTAGFEFDVPVRFESDRLVVERHAGGGEGPEIGLVEVAR</sequence>
<evidence type="ECO:0000313" key="3">
    <source>
        <dbReference type="Proteomes" id="UP000001302"/>
    </source>
</evidence>
<dbReference type="KEGG" id="pbr:PB2503_08114"/>
<dbReference type="RefSeq" id="WP_013300652.1">
    <property type="nucleotide sequence ID" value="NC_014414.1"/>
</dbReference>
<organism evidence="2 3">
    <name type="scientific">Parvularcula bermudensis (strain ATCC BAA-594 / HTCC2503 / KCTC 12087)</name>
    <dbReference type="NCBI Taxonomy" id="314260"/>
    <lineage>
        <taxon>Bacteria</taxon>
        <taxon>Pseudomonadati</taxon>
        <taxon>Pseudomonadota</taxon>
        <taxon>Alphaproteobacteria</taxon>
        <taxon>Parvularculales</taxon>
        <taxon>Parvularculaceae</taxon>
        <taxon>Parvularcula</taxon>
    </lineage>
</organism>
<dbReference type="eggNOG" id="COG5448">
    <property type="taxonomic scope" value="Bacteria"/>
</dbReference>
<reference evidence="3" key="1">
    <citation type="submission" date="2010-08" db="EMBL/GenBank/DDBJ databases">
        <title>Genome sequence of Parvularcula bermudensis HTCC2503.</title>
        <authorList>
            <person name="Kang D.-M."/>
            <person name="Oh H.-M."/>
            <person name="Cho J.-C."/>
        </authorList>
    </citation>
    <scope>NUCLEOTIDE SEQUENCE [LARGE SCALE GENOMIC DNA]</scope>
    <source>
        <strain evidence="3">ATCC BAA-594 / HTCC2503 / KCTC 12087</strain>
    </source>
</reference>